<reference evidence="2 3" key="1">
    <citation type="submission" date="2015-04" db="EMBL/GenBank/DDBJ databases">
        <authorList>
            <person name="Syromyatnikov M.Y."/>
            <person name="Popov V.N."/>
        </authorList>
    </citation>
    <scope>NUCLEOTIDE SEQUENCE [LARGE SCALE GENOMIC DNA]</scope>
</reference>
<proteinExistence type="predicted"/>
<gene>
    <name evidence="2" type="ORF">CLUMA_CG013915</name>
</gene>
<protein>
    <submittedName>
        <fullName evidence="2">CLUMA_CG013915, isoform A</fullName>
    </submittedName>
</protein>
<sequence>MSMIVLSIALISACHSQILPLVLMHEEVEEFNRAFYSFLLKYLIESICIHLNMPHHFSVISLRCCHCVSKRLIDFNSQLMISVSMMVNHKLGLKL</sequence>
<dbReference type="AlphaFoldDB" id="A0A1J1IK90"/>
<accession>A0A1J1IK90</accession>
<organism evidence="2 3">
    <name type="scientific">Clunio marinus</name>
    <dbReference type="NCBI Taxonomy" id="568069"/>
    <lineage>
        <taxon>Eukaryota</taxon>
        <taxon>Metazoa</taxon>
        <taxon>Ecdysozoa</taxon>
        <taxon>Arthropoda</taxon>
        <taxon>Hexapoda</taxon>
        <taxon>Insecta</taxon>
        <taxon>Pterygota</taxon>
        <taxon>Neoptera</taxon>
        <taxon>Endopterygota</taxon>
        <taxon>Diptera</taxon>
        <taxon>Nematocera</taxon>
        <taxon>Chironomoidea</taxon>
        <taxon>Chironomidae</taxon>
        <taxon>Clunio</taxon>
    </lineage>
</organism>
<keyword evidence="1" id="KW-0732">Signal</keyword>
<name>A0A1J1IK90_9DIPT</name>
<evidence type="ECO:0000256" key="1">
    <source>
        <dbReference type="SAM" id="SignalP"/>
    </source>
</evidence>
<feature type="chain" id="PRO_5012881999" evidence="1">
    <location>
        <begin position="17"/>
        <end position="95"/>
    </location>
</feature>
<evidence type="ECO:0000313" key="3">
    <source>
        <dbReference type="Proteomes" id="UP000183832"/>
    </source>
</evidence>
<dbReference type="Proteomes" id="UP000183832">
    <property type="component" value="Unassembled WGS sequence"/>
</dbReference>
<evidence type="ECO:0000313" key="2">
    <source>
        <dbReference type="EMBL" id="CRL00655.1"/>
    </source>
</evidence>
<keyword evidence="3" id="KW-1185">Reference proteome</keyword>
<feature type="signal peptide" evidence="1">
    <location>
        <begin position="1"/>
        <end position="16"/>
    </location>
</feature>
<dbReference type="EMBL" id="CVRI01000054">
    <property type="protein sequence ID" value="CRL00655.1"/>
    <property type="molecule type" value="Genomic_DNA"/>
</dbReference>